<dbReference type="KEGG" id="mbr:MONBRDRAFT_10159"/>
<comment type="similarity">
    <text evidence="2">Belongs to the TMEM170 family.</text>
</comment>
<dbReference type="TCDB" id="8.A.70.1.6">
    <property type="family name" value="the endomembrane morphogenesis tmem170a (tmem170a) family"/>
</dbReference>
<evidence type="ECO:0000256" key="3">
    <source>
        <dbReference type="ARBA" id="ARBA00022692"/>
    </source>
</evidence>
<evidence type="ECO:0000256" key="1">
    <source>
        <dbReference type="ARBA" id="ARBA00004141"/>
    </source>
</evidence>
<protein>
    <submittedName>
        <fullName evidence="7">Uncharacterized protein</fullName>
    </submittedName>
</protein>
<accession>A9V5D8</accession>
<evidence type="ECO:0000313" key="7">
    <source>
        <dbReference type="EMBL" id="EDQ87264.1"/>
    </source>
</evidence>
<evidence type="ECO:0000256" key="2">
    <source>
        <dbReference type="ARBA" id="ARBA00006325"/>
    </source>
</evidence>
<organism evidence="7 8">
    <name type="scientific">Monosiga brevicollis</name>
    <name type="common">Choanoflagellate</name>
    <dbReference type="NCBI Taxonomy" id="81824"/>
    <lineage>
        <taxon>Eukaryota</taxon>
        <taxon>Choanoflagellata</taxon>
        <taxon>Craspedida</taxon>
        <taxon>Salpingoecidae</taxon>
        <taxon>Monosiga</taxon>
    </lineage>
</organism>
<dbReference type="InterPro" id="IPR019334">
    <property type="entry name" value="TMEM170A/B/YPR153W-like"/>
</dbReference>
<feature type="transmembrane region" description="Helical" evidence="6">
    <location>
        <begin position="64"/>
        <end position="85"/>
    </location>
</feature>
<evidence type="ECO:0000313" key="8">
    <source>
        <dbReference type="Proteomes" id="UP000001357"/>
    </source>
</evidence>
<keyword evidence="4 6" id="KW-1133">Transmembrane helix</keyword>
<proteinExistence type="inferred from homology"/>
<feature type="transmembrane region" description="Helical" evidence="6">
    <location>
        <begin position="97"/>
        <end position="125"/>
    </location>
</feature>
<dbReference type="Pfam" id="PF10190">
    <property type="entry name" value="Tmemb_170"/>
    <property type="match status" value="1"/>
</dbReference>
<keyword evidence="8" id="KW-1185">Reference proteome</keyword>
<dbReference type="PANTHER" id="PTHR22779">
    <property type="entry name" value="SD17342P"/>
    <property type="match status" value="1"/>
</dbReference>
<reference evidence="7 8" key="1">
    <citation type="journal article" date="2008" name="Nature">
        <title>The genome of the choanoflagellate Monosiga brevicollis and the origin of metazoans.</title>
        <authorList>
            <consortium name="JGI Sequencing"/>
            <person name="King N."/>
            <person name="Westbrook M.J."/>
            <person name="Young S.L."/>
            <person name="Kuo A."/>
            <person name="Abedin M."/>
            <person name="Chapman J."/>
            <person name="Fairclough S."/>
            <person name="Hellsten U."/>
            <person name="Isogai Y."/>
            <person name="Letunic I."/>
            <person name="Marr M."/>
            <person name="Pincus D."/>
            <person name="Putnam N."/>
            <person name="Rokas A."/>
            <person name="Wright K.J."/>
            <person name="Zuzow R."/>
            <person name="Dirks W."/>
            <person name="Good M."/>
            <person name="Goodstein D."/>
            <person name="Lemons D."/>
            <person name="Li W."/>
            <person name="Lyons J.B."/>
            <person name="Morris A."/>
            <person name="Nichols S."/>
            <person name="Richter D.J."/>
            <person name="Salamov A."/>
            <person name="Bork P."/>
            <person name="Lim W.A."/>
            <person name="Manning G."/>
            <person name="Miller W.T."/>
            <person name="McGinnis W."/>
            <person name="Shapiro H."/>
            <person name="Tjian R."/>
            <person name="Grigoriev I.V."/>
            <person name="Rokhsar D."/>
        </authorList>
    </citation>
    <scope>NUCLEOTIDE SEQUENCE [LARGE SCALE GENOMIC DNA]</scope>
    <source>
        <strain evidence="8">MX1 / ATCC 50154</strain>
    </source>
</reference>
<name>A9V5D8_MONBE</name>
<keyword evidence="3 6" id="KW-0812">Transmembrane</keyword>
<gene>
    <name evidence="7" type="ORF">MONBRDRAFT_10159</name>
</gene>
<evidence type="ECO:0000256" key="6">
    <source>
        <dbReference type="SAM" id="Phobius"/>
    </source>
</evidence>
<dbReference type="EMBL" id="CH991560">
    <property type="protein sequence ID" value="EDQ87264.1"/>
    <property type="molecule type" value="Genomic_DNA"/>
</dbReference>
<dbReference type="PANTHER" id="PTHR22779:SF6">
    <property type="entry name" value="SD17342P"/>
    <property type="match status" value="1"/>
</dbReference>
<dbReference type="InParanoid" id="A9V5D8"/>
<evidence type="ECO:0000256" key="5">
    <source>
        <dbReference type="ARBA" id="ARBA00023136"/>
    </source>
</evidence>
<sequence length="261" mass="28058">MSNSAVDTVRTIDGIQGLFTFGVRLDGFSGACRTFKAWWRWAGACAGVPGFSSPILDSAMWQTIWTWDLIAFGVSHAIAGLVAAFKFRREKITVVMLLPIIFTGLGLLFSAVVGLITALLIAGIYTSAGFKMTTTEVCGLPMPRAFVFMGFPHSLTLPKSPAPTNAIGSGLGCGSICSLLHHVFFSKLCHLVNDQSLPHQVSGFDGKGGLWSIVNLCCPSPQADKATRQASRQPQRKKPLVVISMGQSRNKTTIMTTKAMM</sequence>
<dbReference type="GeneID" id="5893086"/>
<dbReference type="AlphaFoldDB" id="A9V5D8"/>
<dbReference type="Proteomes" id="UP000001357">
    <property type="component" value="Unassembled WGS sequence"/>
</dbReference>
<dbReference type="RefSeq" id="XP_001747877.1">
    <property type="nucleotide sequence ID" value="XM_001747825.1"/>
</dbReference>
<comment type="subcellular location">
    <subcellularLocation>
        <location evidence="1">Membrane</location>
        <topology evidence="1">Multi-pass membrane protein</topology>
    </subcellularLocation>
</comment>
<evidence type="ECO:0000256" key="4">
    <source>
        <dbReference type="ARBA" id="ARBA00022989"/>
    </source>
</evidence>
<dbReference type="GO" id="GO:0016020">
    <property type="term" value="C:membrane"/>
    <property type="evidence" value="ECO:0007669"/>
    <property type="project" value="UniProtKB-SubCell"/>
</dbReference>
<keyword evidence="5 6" id="KW-0472">Membrane</keyword>